<keyword evidence="3" id="KW-1185">Reference proteome</keyword>
<gene>
    <name evidence="2" type="ORF">HCZ30_03925</name>
</gene>
<organism evidence="2 3">
    <name type="scientific">Marivivens donghaensis</name>
    <dbReference type="NCBI Taxonomy" id="1699413"/>
    <lineage>
        <taxon>Bacteria</taxon>
        <taxon>Pseudomonadati</taxon>
        <taxon>Pseudomonadota</taxon>
        <taxon>Alphaproteobacteria</taxon>
        <taxon>Rhodobacterales</taxon>
        <taxon>Paracoccaceae</taxon>
        <taxon>Marivivens group</taxon>
        <taxon>Marivivens</taxon>
    </lineage>
</organism>
<keyword evidence="1" id="KW-0732">Signal</keyword>
<evidence type="ECO:0000313" key="3">
    <source>
        <dbReference type="Proteomes" id="UP000709466"/>
    </source>
</evidence>
<proteinExistence type="predicted"/>
<dbReference type="EMBL" id="JAATOP010000002">
    <property type="protein sequence ID" value="NIY71579.1"/>
    <property type="molecule type" value="Genomic_DNA"/>
</dbReference>
<dbReference type="Proteomes" id="UP000709466">
    <property type="component" value="Unassembled WGS sequence"/>
</dbReference>
<feature type="signal peptide" evidence="1">
    <location>
        <begin position="1"/>
        <end position="24"/>
    </location>
</feature>
<dbReference type="RefSeq" id="WP_167636515.1">
    <property type="nucleotide sequence ID" value="NZ_JAATOP010000002.1"/>
</dbReference>
<name>A0ABX0VU62_9RHOB</name>
<evidence type="ECO:0000313" key="2">
    <source>
        <dbReference type="EMBL" id="NIY71579.1"/>
    </source>
</evidence>
<reference evidence="2 3" key="1">
    <citation type="submission" date="2020-03" db="EMBL/GenBank/DDBJ databases">
        <title>Bacterial isolates of synthetic phycosphere.</title>
        <authorList>
            <person name="Fu H."/>
            <person name="Moran M.A."/>
        </authorList>
    </citation>
    <scope>NUCLEOTIDE SEQUENCE [LARGE SCALE GENOMIC DNA]</scope>
    <source>
        <strain evidence="2 3">HF1</strain>
    </source>
</reference>
<evidence type="ECO:0008006" key="4">
    <source>
        <dbReference type="Google" id="ProtNLM"/>
    </source>
</evidence>
<feature type="chain" id="PRO_5047032883" description="DUF2125 domain-containing protein" evidence="1">
    <location>
        <begin position="25"/>
        <end position="502"/>
    </location>
</feature>
<protein>
    <recommendedName>
        <fullName evidence="4">DUF2125 domain-containing protein</fullName>
    </recommendedName>
</protein>
<comment type="caution">
    <text evidence="2">The sequence shown here is derived from an EMBL/GenBank/DDBJ whole genome shotgun (WGS) entry which is preliminary data.</text>
</comment>
<sequence length="502" mass="54214">MKTTWNFRATVATAALLTATGVSADVTADQVWQAFQSNFDDLPELQFGVTSVTDGGGQVYVVDLDITYDDGDILIQTHYPYMEFVEQGDGTVRIDMSPESTVYFGNSTDPDMDYALLGATTSGLNMTASGDPDLINFSYEAASYNLTLLEMMDRGEEGDADFNLNMRDLTSSYSTNPRGEVTDWTYDFGFGGVDLVFGYDSGYSMVDFSLQSDGTRMNGSATLPTDMTVMEDPNFDPYSVDGLTFAANYSLNHTAMIVQWDDYGDTGMMSGELGAFDFGMAGSTERISMTMNASDLAVMAQIVDVPLPIELSAKTIGFGIETPVPSMSGASDAVPFSVDIDLEQINTGEVAWSMVDPMGMLPHDPVTLQFGTSGMILMPSAFDIMMGMAEETGQVTEMNIEKLNIEAVGAKIVGEGAMTFDYSDMESFDGMPRPEGSASLRGTGINALLDTLQTMGLPIEDELMGARMMMGMFTRATGDDQLETTLEINEAGEVALNGQRIK</sequence>
<accession>A0ABX0VU62</accession>
<evidence type="ECO:0000256" key="1">
    <source>
        <dbReference type="SAM" id="SignalP"/>
    </source>
</evidence>